<proteinExistence type="predicted"/>
<dbReference type="AlphaFoldDB" id="A0A2H3JU03"/>
<evidence type="ECO:0000313" key="2">
    <source>
        <dbReference type="Proteomes" id="UP000218811"/>
    </source>
</evidence>
<keyword evidence="2" id="KW-1185">Reference proteome</keyword>
<dbReference type="EMBL" id="KB468168">
    <property type="protein sequence ID" value="PCH45045.1"/>
    <property type="molecule type" value="Genomic_DNA"/>
</dbReference>
<sequence length="108" mass="11041">MAVHVYAAPWFHEGQQDPNDVSSDLPGAKLAATTHKRKSVEEPLLAAQHSLGGASRIEGGCLGPGLSRWPSAVSIGEAAIGVVALRSGSAETSRYVAAGKAGVFDSSD</sequence>
<name>A0A2H3JU03_WOLCO</name>
<accession>A0A2H3JU03</accession>
<dbReference type="Proteomes" id="UP000218811">
    <property type="component" value="Unassembled WGS sequence"/>
</dbReference>
<gene>
    <name evidence="1" type="ORF">WOLCODRAFT_165572</name>
</gene>
<protein>
    <submittedName>
        <fullName evidence="1">Uncharacterized protein</fullName>
    </submittedName>
</protein>
<organism evidence="1 2">
    <name type="scientific">Wolfiporia cocos (strain MD-104)</name>
    <name type="common">Brown rot fungus</name>
    <dbReference type="NCBI Taxonomy" id="742152"/>
    <lineage>
        <taxon>Eukaryota</taxon>
        <taxon>Fungi</taxon>
        <taxon>Dikarya</taxon>
        <taxon>Basidiomycota</taxon>
        <taxon>Agaricomycotina</taxon>
        <taxon>Agaricomycetes</taxon>
        <taxon>Polyporales</taxon>
        <taxon>Phaeolaceae</taxon>
        <taxon>Wolfiporia</taxon>
    </lineage>
</organism>
<reference evidence="1 2" key="1">
    <citation type="journal article" date="2012" name="Science">
        <title>The Paleozoic origin of enzymatic lignin decomposition reconstructed from 31 fungal genomes.</title>
        <authorList>
            <person name="Floudas D."/>
            <person name="Binder M."/>
            <person name="Riley R."/>
            <person name="Barry K."/>
            <person name="Blanchette R.A."/>
            <person name="Henrissat B."/>
            <person name="Martinez A.T."/>
            <person name="Otillar R."/>
            <person name="Spatafora J.W."/>
            <person name="Yadav J.S."/>
            <person name="Aerts A."/>
            <person name="Benoit I."/>
            <person name="Boyd A."/>
            <person name="Carlson A."/>
            <person name="Copeland A."/>
            <person name="Coutinho P.M."/>
            <person name="de Vries R.P."/>
            <person name="Ferreira P."/>
            <person name="Findley K."/>
            <person name="Foster B."/>
            <person name="Gaskell J."/>
            <person name="Glotzer D."/>
            <person name="Gorecki P."/>
            <person name="Heitman J."/>
            <person name="Hesse C."/>
            <person name="Hori C."/>
            <person name="Igarashi K."/>
            <person name="Jurgens J.A."/>
            <person name="Kallen N."/>
            <person name="Kersten P."/>
            <person name="Kohler A."/>
            <person name="Kuees U."/>
            <person name="Kumar T.K.A."/>
            <person name="Kuo A."/>
            <person name="LaButti K."/>
            <person name="Larrondo L.F."/>
            <person name="Lindquist E."/>
            <person name="Ling A."/>
            <person name="Lombard V."/>
            <person name="Lucas S."/>
            <person name="Lundell T."/>
            <person name="Martin R."/>
            <person name="McLaughlin D.J."/>
            <person name="Morgenstern I."/>
            <person name="Morin E."/>
            <person name="Murat C."/>
            <person name="Nagy L.G."/>
            <person name="Nolan M."/>
            <person name="Ohm R.A."/>
            <person name="Patyshakuliyeva A."/>
            <person name="Rokas A."/>
            <person name="Ruiz-Duenas F.J."/>
            <person name="Sabat G."/>
            <person name="Salamov A."/>
            <person name="Samejima M."/>
            <person name="Schmutz J."/>
            <person name="Slot J.C."/>
            <person name="St John F."/>
            <person name="Stenlid J."/>
            <person name="Sun H."/>
            <person name="Sun S."/>
            <person name="Syed K."/>
            <person name="Tsang A."/>
            <person name="Wiebenga A."/>
            <person name="Young D."/>
            <person name="Pisabarro A."/>
            <person name="Eastwood D.C."/>
            <person name="Martin F."/>
            <person name="Cullen D."/>
            <person name="Grigoriev I.V."/>
            <person name="Hibbett D.S."/>
        </authorList>
    </citation>
    <scope>NUCLEOTIDE SEQUENCE [LARGE SCALE GENOMIC DNA]</scope>
    <source>
        <strain evidence="1 2">MD-104</strain>
    </source>
</reference>
<evidence type="ECO:0000313" key="1">
    <source>
        <dbReference type="EMBL" id="PCH45045.1"/>
    </source>
</evidence>